<dbReference type="AlphaFoldDB" id="A0A843VMD3"/>
<evidence type="ECO:0000313" key="1">
    <source>
        <dbReference type="EMBL" id="MQL92479.1"/>
    </source>
</evidence>
<dbReference type="EMBL" id="NMUH01001450">
    <property type="protein sequence ID" value="MQL92479.1"/>
    <property type="molecule type" value="Genomic_DNA"/>
</dbReference>
<name>A0A843VMD3_COLES</name>
<protein>
    <submittedName>
        <fullName evidence="1">Uncharacterized protein</fullName>
    </submittedName>
</protein>
<proteinExistence type="predicted"/>
<sequence length="115" mass="13052">MKGRSVTTRRAPTDLFNGSIQIAHIKDEALLKNKKRAFLNIFEGVYIQVRNLNAIYTQSKREELEPKNLQKLFEAEVFIAFKPSSLPFSPCAHCNLGGESVTVRFQRNLFTPPLG</sequence>
<evidence type="ECO:0000313" key="2">
    <source>
        <dbReference type="Proteomes" id="UP000652761"/>
    </source>
</evidence>
<reference evidence="1" key="1">
    <citation type="submission" date="2017-07" db="EMBL/GenBank/DDBJ databases">
        <title>Taro Niue Genome Assembly and Annotation.</title>
        <authorList>
            <person name="Atibalentja N."/>
            <person name="Keating K."/>
            <person name="Fields C.J."/>
        </authorList>
    </citation>
    <scope>NUCLEOTIDE SEQUENCE</scope>
    <source>
        <strain evidence="1">Niue_2</strain>
        <tissue evidence="1">Leaf</tissue>
    </source>
</reference>
<accession>A0A843VMD3</accession>
<organism evidence="1 2">
    <name type="scientific">Colocasia esculenta</name>
    <name type="common">Wild taro</name>
    <name type="synonym">Arum esculentum</name>
    <dbReference type="NCBI Taxonomy" id="4460"/>
    <lineage>
        <taxon>Eukaryota</taxon>
        <taxon>Viridiplantae</taxon>
        <taxon>Streptophyta</taxon>
        <taxon>Embryophyta</taxon>
        <taxon>Tracheophyta</taxon>
        <taxon>Spermatophyta</taxon>
        <taxon>Magnoliopsida</taxon>
        <taxon>Liliopsida</taxon>
        <taxon>Araceae</taxon>
        <taxon>Aroideae</taxon>
        <taxon>Colocasieae</taxon>
        <taxon>Colocasia</taxon>
    </lineage>
</organism>
<keyword evidence="2" id="KW-1185">Reference proteome</keyword>
<comment type="caution">
    <text evidence="1">The sequence shown here is derived from an EMBL/GenBank/DDBJ whole genome shotgun (WGS) entry which is preliminary data.</text>
</comment>
<gene>
    <name evidence="1" type="ORF">Taro_025102</name>
</gene>
<dbReference type="Proteomes" id="UP000652761">
    <property type="component" value="Unassembled WGS sequence"/>
</dbReference>